<keyword evidence="3" id="KW-1185">Reference proteome</keyword>
<protein>
    <submittedName>
        <fullName evidence="2">Uncharacterized protein</fullName>
    </submittedName>
</protein>
<dbReference type="RefSeq" id="WP_045313119.1">
    <property type="nucleotide sequence ID" value="NZ_JYJG01000134.1"/>
</dbReference>
<evidence type="ECO:0000313" key="2">
    <source>
        <dbReference type="EMBL" id="KJK47476.1"/>
    </source>
</evidence>
<keyword evidence="1" id="KW-1133">Transmembrane helix</keyword>
<accession>A0A0F0GY42</accession>
<sequence>MKQQNDLAAPALIGIAVFLALVFFSMVGLFGLPFVLLRINDDLPGEVNGDPSSAVMFQMPGDGPALQYGGVPVHDACALVTFSGLSSMGARLSRDHAITHSHLAGDVPAASPSSNPVSTCSYTLWGHEVVDVSVNQTPFNTTATLTHLADQATVLGSPVRSAAGMSVASWREEDSEHLAIWNADLVVSISLQVAKSTGAFEVDALMSKLEPFVLSRISAGPTAPMRHAYDAPTSNVKDPCTVASAEAYAAAFPSSDGFASIVDGSYPLFAPIPESEAGRGNSRRVQLSCKRSNITDSGPRRTLQVDLVVWDRPDAAARYHREAAGSFLADNVSVTVSNANATQVIRSAGVFR</sequence>
<name>A0A0F0GY42_LENAE</name>
<dbReference type="PATRIC" id="fig|68170.10.peg.5078"/>
<gene>
    <name evidence="2" type="ORF">UK23_20125</name>
</gene>
<proteinExistence type="predicted"/>
<comment type="caution">
    <text evidence="2">The sequence shown here is derived from an EMBL/GenBank/DDBJ whole genome shotgun (WGS) entry which is preliminary data.</text>
</comment>
<keyword evidence="1" id="KW-0472">Membrane</keyword>
<reference evidence="2 3" key="1">
    <citation type="submission" date="2015-02" db="EMBL/GenBank/DDBJ databases">
        <authorList>
            <person name="Ju K.-S."/>
            <person name="Doroghazi J.R."/>
            <person name="Metcalf W."/>
        </authorList>
    </citation>
    <scope>NUCLEOTIDE SEQUENCE [LARGE SCALE GENOMIC DNA]</scope>
    <source>
        <strain evidence="2 3">NRRL B-16140</strain>
    </source>
</reference>
<dbReference type="AlphaFoldDB" id="A0A0F0GY42"/>
<dbReference type="Proteomes" id="UP000033393">
    <property type="component" value="Unassembled WGS sequence"/>
</dbReference>
<dbReference type="EMBL" id="JYJG01000134">
    <property type="protein sequence ID" value="KJK47476.1"/>
    <property type="molecule type" value="Genomic_DNA"/>
</dbReference>
<evidence type="ECO:0000313" key="3">
    <source>
        <dbReference type="Proteomes" id="UP000033393"/>
    </source>
</evidence>
<feature type="transmembrane region" description="Helical" evidence="1">
    <location>
        <begin position="12"/>
        <end position="36"/>
    </location>
</feature>
<organism evidence="2 3">
    <name type="scientific">Lentzea aerocolonigenes</name>
    <name type="common">Lechevalieria aerocolonigenes</name>
    <name type="synonym">Saccharothrix aerocolonigenes</name>
    <dbReference type="NCBI Taxonomy" id="68170"/>
    <lineage>
        <taxon>Bacteria</taxon>
        <taxon>Bacillati</taxon>
        <taxon>Actinomycetota</taxon>
        <taxon>Actinomycetes</taxon>
        <taxon>Pseudonocardiales</taxon>
        <taxon>Pseudonocardiaceae</taxon>
        <taxon>Lentzea</taxon>
    </lineage>
</organism>
<evidence type="ECO:0000256" key="1">
    <source>
        <dbReference type="SAM" id="Phobius"/>
    </source>
</evidence>
<keyword evidence="1" id="KW-0812">Transmembrane</keyword>